<evidence type="ECO:0000256" key="2">
    <source>
        <dbReference type="ARBA" id="ARBA00022734"/>
    </source>
</evidence>
<evidence type="ECO:0000256" key="3">
    <source>
        <dbReference type="ARBA" id="ARBA00022737"/>
    </source>
</evidence>
<accession>A0AAV3R414</accession>
<dbReference type="PANTHER" id="PTHR47293">
    <property type="entry name" value="JACALIN-RELATED LECTIN 3"/>
    <property type="match status" value="1"/>
</dbReference>
<keyword evidence="2" id="KW-0430">Lectin</keyword>
<dbReference type="GO" id="GO:0030246">
    <property type="term" value="F:carbohydrate binding"/>
    <property type="evidence" value="ECO:0007669"/>
    <property type="project" value="UniProtKB-KW"/>
</dbReference>
<dbReference type="PANTHER" id="PTHR47293:SF66">
    <property type="entry name" value="JACALIN-RELATED LECTIN 11-RELATED"/>
    <property type="match status" value="1"/>
</dbReference>
<evidence type="ECO:0000259" key="4">
    <source>
        <dbReference type="PROSITE" id="PS51752"/>
    </source>
</evidence>
<dbReference type="InterPro" id="IPR036404">
    <property type="entry name" value="Jacalin-like_lectin_dom_sf"/>
</dbReference>
<dbReference type="SMART" id="SM00915">
    <property type="entry name" value="Jacalin"/>
    <property type="match status" value="2"/>
</dbReference>
<evidence type="ECO:0000256" key="1">
    <source>
        <dbReference type="ARBA" id="ARBA00006568"/>
    </source>
</evidence>
<comment type="caution">
    <text evidence="5">The sequence shown here is derived from an EMBL/GenBank/DDBJ whole genome shotgun (WGS) entry which is preliminary data.</text>
</comment>
<keyword evidence="6" id="KW-1185">Reference proteome</keyword>
<evidence type="ECO:0000313" key="5">
    <source>
        <dbReference type="EMBL" id="GAA0171172.1"/>
    </source>
</evidence>
<name>A0AAV3R414_LITER</name>
<proteinExistence type="inferred from homology"/>
<sequence>MAIQVIKEEMVNKCSSECESYVGIGPLGGSSGTKWMFKAKSNVEQIIIHHGDVVDSLIFICENGQSSDKFGSNGGNKAEVYFQYPHEYLTGISGTIGTYHGDETVKSLAFHTNVTTYGPFGRGRGGTFTLPVEDGVIVGFHGRSGPFLNAIGLYIRPKSPVSPSKLIAQPELSLGATEDFFPRNPGPFGGSYGRDWDDGVFSGITKVVVNVNDEVNVIQSVEFEYVSAKHEGGYILSPEHGGSHPVKQIIINIDHPDEFLMGIAGYYDFVEWNGANEAIRSIKFMTSKGVYGPYGKEIGTCFASPAASGKIVGFYGRAAAYLTAIGVHMEYI</sequence>
<dbReference type="InterPro" id="IPR033734">
    <property type="entry name" value="Jacalin-like_lectin_dom_plant"/>
</dbReference>
<comment type="similarity">
    <text evidence="1">Belongs to the jacalin lectin family.</text>
</comment>
<dbReference type="SUPFAM" id="SSF51101">
    <property type="entry name" value="Mannose-binding lectins"/>
    <property type="match status" value="2"/>
</dbReference>
<dbReference type="Gene3D" id="2.100.10.30">
    <property type="entry name" value="Jacalin-like lectin domain"/>
    <property type="match status" value="2"/>
</dbReference>
<dbReference type="Proteomes" id="UP001454036">
    <property type="component" value="Unassembled WGS sequence"/>
</dbReference>
<feature type="domain" description="Jacalin-type lectin" evidence="4">
    <location>
        <begin position="21"/>
        <end position="157"/>
    </location>
</feature>
<reference evidence="5 6" key="1">
    <citation type="submission" date="2024-01" db="EMBL/GenBank/DDBJ databases">
        <title>The complete chloroplast genome sequence of Lithospermum erythrorhizon: insights into the phylogenetic relationship among Boraginaceae species and the maternal lineages of purple gromwells.</title>
        <authorList>
            <person name="Okada T."/>
            <person name="Watanabe K."/>
        </authorList>
    </citation>
    <scope>NUCLEOTIDE SEQUENCE [LARGE SCALE GENOMIC DNA]</scope>
</reference>
<dbReference type="CDD" id="cd09612">
    <property type="entry name" value="Jacalin"/>
    <property type="match status" value="2"/>
</dbReference>
<protein>
    <recommendedName>
        <fullName evidence="4">Jacalin-type lectin domain-containing protein</fullName>
    </recommendedName>
</protein>
<gene>
    <name evidence="5" type="ORF">LIER_25268</name>
</gene>
<dbReference type="Pfam" id="PF01419">
    <property type="entry name" value="Jacalin"/>
    <property type="match status" value="2"/>
</dbReference>
<dbReference type="FunFam" id="2.100.10.30:FF:000001">
    <property type="entry name" value="Jacalin-related lectin 33"/>
    <property type="match status" value="2"/>
</dbReference>
<dbReference type="AlphaFoldDB" id="A0AAV3R414"/>
<evidence type="ECO:0000313" key="6">
    <source>
        <dbReference type="Proteomes" id="UP001454036"/>
    </source>
</evidence>
<organism evidence="5 6">
    <name type="scientific">Lithospermum erythrorhizon</name>
    <name type="common">Purple gromwell</name>
    <name type="synonym">Lithospermum officinale var. erythrorhizon</name>
    <dbReference type="NCBI Taxonomy" id="34254"/>
    <lineage>
        <taxon>Eukaryota</taxon>
        <taxon>Viridiplantae</taxon>
        <taxon>Streptophyta</taxon>
        <taxon>Embryophyta</taxon>
        <taxon>Tracheophyta</taxon>
        <taxon>Spermatophyta</taxon>
        <taxon>Magnoliopsida</taxon>
        <taxon>eudicotyledons</taxon>
        <taxon>Gunneridae</taxon>
        <taxon>Pentapetalae</taxon>
        <taxon>asterids</taxon>
        <taxon>lamiids</taxon>
        <taxon>Boraginales</taxon>
        <taxon>Boraginaceae</taxon>
        <taxon>Boraginoideae</taxon>
        <taxon>Lithospermeae</taxon>
        <taxon>Lithospermum</taxon>
    </lineage>
</organism>
<keyword evidence="3" id="KW-0677">Repeat</keyword>
<dbReference type="InterPro" id="IPR001229">
    <property type="entry name" value="Jacalin-like_lectin_dom"/>
</dbReference>
<feature type="domain" description="Jacalin-type lectin" evidence="4">
    <location>
        <begin position="182"/>
        <end position="331"/>
    </location>
</feature>
<dbReference type="PROSITE" id="PS51752">
    <property type="entry name" value="JACALIN_LECTIN"/>
    <property type="match status" value="2"/>
</dbReference>
<dbReference type="EMBL" id="BAABME010007557">
    <property type="protein sequence ID" value="GAA0171172.1"/>
    <property type="molecule type" value="Genomic_DNA"/>
</dbReference>